<gene>
    <name evidence="3" type="ORF">ACJRO7_008754</name>
</gene>
<proteinExistence type="predicted"/>
<feature type="region of interest" description="Disordered" evidence="2">
    <location>
        <begin position="99"/>
        <end position="156"/>
    </location>
</feature>
<evidence type="ECO:0000256" key="2">
    <source>
        <dbReference type="SAM" id="MobiDB-lite"/>
    </source>
</evidence>
<evidence type="ECO:0000256" key="1">
    <source>
        <dbReference type="SAM" id="Coils"/>
    </source>
</evidence>
<comment type="caution">
    <text evidence="3">The sequence shown here is derived from an EMBL/GenBank/DDBJ whole genome shotgun (WGS) entry which is preliminary data.</text>
</comment>
<organism evidence="3 4">
    <name type="scientific">Eucalyptus globulus</name>
    <name type="common">Tasmanian blue gum</name>
    <dbReference type="NCBI Taxonomy" id="34317"/>
    <lineage>
        <taxon>Eukaryota</taxon>
        <taxon>Viridiplantae</taxon>
        <taxon>Streptophyta</taxon>
        <taxon>Embryophyta</taxon>
        <taxon>Tracheophyta</taxon>
        <taxon>Spermatophyta</taxon>
        <taxon>Magnoliopsida</taxon>
        <taxon>eudicotyledons</taxon>
        <taxon>Gunneridae</taxon>
        <taxon>Pentapetalae</taxon>
        <taxon>rosids</taxon>
        <taxon>malvids</taxon>
        <taxon>Myrtales</taxon>
        <taxon>Myrtaceae</taxon>
        <taxon>Myrtoideae</taxon>
        <taxon>Eucalypteae</taxon>
        <taxon>Eucalyptus</taxon>
    </lineage>
</organism>
<dbReference type="EMBL" id="JBJKBG010000011">
    <property type="protein sequence ID" value="KAL3717220.1"/>
    <property type="molecule type" value="Genomic_DNA"/>
</dbReference>
<name>A0ABD3IT58_EUCGL</name>
<dbReference type="PANTHER" id="PTHR33701:SF2">
    <property type="entry name" value="TRANSMEMBRANE PROTEIN"/>
    <property type="match status" value="1"/>
</dbReference>
<accession>A0ABD3IT58</accession>
<feature type="compositionally biased region" description="Basic and acidic residues" evidence="2">
    <location>
        <begin position="121"/>
        <end position="156"/>
    </location>
</feature>
<dbReference type="Proteomes" id="UP001634007">
    <property type="component" value="Unassembled WGS sequence"/>
</dbReference>
<feature type="coiled-coil region" evidence="1">
    <location>
        <begin position="50"/>
        <end position="91"/>
    </location>
</feature>
<protein>
    <submittedName>
        <fullName evidence="3">Uncharacterized protein</fullName>
    </submittedName>
</protein>
<evidence type="ECO:0000313" key="4">
    <source>
        <dbReference type="Proteomes" id="UP001634007"/>
    </source>
</evidence>
<dbReference type="AlphaFoldDB" id="A0ABD3IT58"/>
<evidence type="ECO:0000313" key="3">
    <source>
        <dbReference type="EMBL" id="KAL3717220.1"/>
    </source>
</evidence>
<sequence>MCMGRTGMAISCVEEKICSVNTMEDDGGDNSSLTLLECLRGRLLAERQASRAAKDDAEFMVQKLTELEEKLREEIRLRDKAEKRLKFLRGKLETANIPFSPTLEESEESCRSPIASGPKDAQLERAKRQITEQETSQDSKTDSSNHLKSSDHSDTHEAHLDWEIDDFPAEKSGQQITAGDEEFKIDDPSSPMLKASVAEPETRKGIDKQAPSLLAPVPIKLPAKPQPREMKITRKITSQALDPLIHARVKTRSSMERRHMVKALIC</sequence>
<reference evidence="3 4" key="1">
    <citation type="submission" date="2024-11" db="EMBL/GenBank/DDBJ databases">
        <title>Chromosome-level genome assembly of Eucalyptus globulus Labill. provides insights into its genome evolution.</title>
        <authorList>
            <person name="Li X."/>
        </authorList>
    </citation>
    <scope>NUCLEOTIDE SEQUENCE [LARGE SCALE GENOMIC DNA]</scope>
    <source>
        <strain evidence="3">CL2024</strain>
        <tissue evidence="3">Fresh tender leaves</tissue>
    </source>
</reference>
<keyword evidence="1" id="KW-0175">Coiled coil</keyword>
<keyword evidence="4" id="KW-1185">Reference proteome</keyword>
<dbReference type="PANTHER" id="PTHR33701">
    <property type="entry name" value="TRANSMEMBRANE PROTEIN"/>
    <property type="match status" value="1"/>
</dbReference>